<dbReference type="EMBL" id="DRMH01000106">
    <property type="protein sequence ID" value="HFC98374.1"/>
    <property type="molecule type" value="Genomic_DNA"/>
</dbReference>
<dbReference type="Proteomes" id="UP000886043">
    <property type="component" value="Unassembled WGS sequence"/>
</dbReference>
<organism evidence="1">
    <name type="scientific">Thermosulfurimonas dismutans</name>
    <dbReference type="NCBI Taxonomy" id="999894"/>
    <lineage>
        <taxon>Bacteria</taxon>
        <taxon>Pseudomonadati</taxon>
        <taxon>Thermodesulfobacteriota</taxon>
        <taxon>Thermodesulfobacteria</taxon>
        <taxon>Thermodesulfobacteriales</taxon>
        <taxon>Thermodesulfobacteriaceae</taxon>
        <taxon>Thermosulfurimonas</taxon>
    </lineage>
</organism>
<sequence length="120" mass="13503">MSRGKLVFVPLVRDSLTSREARALIALAAAGWPQRTTTLRGAAHPRHLARLNEAKWSITARELRAKGLYPPRVFSGGVLLPREVIPRVIQHFQRYRTRRPGPFLWEVLAALEEGEEEAAA</sequence>
<evidence type="ECO:0000313" key="1">
    <source>
        <dbReference type="EMBL" id="HFC98374.1"/>
    </source>
</evidence>
<reference evidence="1" key="1">
    <citation type="journal article" date="2020" name="mSystems">
        <title>Genome- and Community-Level Interaction Insights into Carbon Utilization and Element Cycling Functions of Hydrothermarchaeota in Hydrothermal Sediment.</title>
        <authorList>
            <person name="Zhou Z."/>
            <person name="Liu Y."/>
            <person name="Xu W."/>
            <person name="Pan J."/>
            <person name="Luo Z.H."/>
            <person name="Li M."/>
        </authorList>
    </citation>
    <scope>NUCLEOTIDE SEQUENCE [LARGE SCALE GENOMIC DNA]</scope>
    <source>
        <strain evidence="1">HyVt-483</strain>
    </source>
</reference>
<name>A0A7C3CT14_9BACT</name>
<proteinExistence type="predicted"/>
<accession>A0A7C3CT14</accession>
<comment type="caution">
    <text evidence="1">The sequence shown here is derived from an EMBL/GenBank/DDBJ whole genome shotgun (WGS) entry which is preliminary data.</text>
</comment>
<gene>
    <name evidence="1" type="ORF">ENJ40_07975</name>
</gene>
<dbReference type="AlphaFoldDB" id="A0A7C3CT14"/>
<protein>
    <submittedName>
        <fullName evidence="1">Uncharacterized protein</fullName>
    </submittedName>
</protein>